<sequence length="308" mass="34797">MAKIGDVNLVCSWYSLFGLNTPWAFFRTFNELMEIIKQGGFDGAMLAEVHRTRSWSDLVHGLASPDALDRVVSLAGSFRGEKGLGVVLNRRFSLTLAVWPFLPHVHDRESVIRLQTLVGRGKLPVNFEWSRPTPFSRERGKFADENFQLTPEAWEEIGFQNVRTLVQNLEAYRFSSVAIDLGIIQDPTFGGFIPFWNQIKNHVSSVHVPYDRDDLDQPWIHGGNNLNGLLSTGATMVMLRHIRESGWPAGSALPPKTVFQIVLEVRPGAVRRHRRRAGLSHGLLTTRKELSEFYQTFTGRVRESLGTS</sequence>
<proteinExistence type="predicted"/>
<dbReference type="EMBL" id="MHCX01000031">
    <property type="protein sequence ID" value="OGY29271.1"/>
    <property type="molecule type" value="Genomic_DNA"/>
</dbReference>
<reference evidence="1 2" key="1">
    <citation type="journal article" date="2016" name="Nat. Commun.">
        <title>Thousands of microbial genomes shed light on interconnected biogeochemical processes in an aquifer system.</title>
        <authorList>
            <person name="Anantharaman K."/>
            <person name="Brown C.T."/>
            <person name="Hug L.A."/>
            <person name="Sharon I."/>
            <person name="Castelle C.J."/>
            <person name="Probst A.J."/>
            <person name="Thomas B.C."/>
            <person name="Singh A."/>
            <person name="Wilkins M.J."/>
            <person name="Karaoz U."/>
            <person name="Brodie E.L."/>
            <person name="Williams K.H."/>
            <person name="Hubbard S.S."/>
            <person name="Banfield J.F."/>
        </authorList>
    </citation>
    <scope>NUCLEOTIDE SEQUENCE [LARGE SCALE GENOMIC DNA]</scope>
</reference>
<dbReference type="AlphaFoldDB" id="A0A1G1WNT0"/>
<name>A0A1G1WNT0_9BACT</name>
<evidence type="ECO:0000313" key="1">
    <source>
        <dbReference type="EMBL" id="OGY29271.1"/>
    </source>
</evidence>
<comment type="caution">
    <text evidence="1">The sequence shown here is derived from an EMBL/GenBank/DDBJ whole genome shotgun (WGS) entry which is preliminary data.</text>
</comment>
<organism evidence="1 2">
    <name type="scientific">Candidatus Woykebacteria bacterium RIFCSPHIGHO2_02_FULL_43_16b</name>
    <dbReference type="NCBI Taxonomy" id="1802601"/>
    <lineage>
        <taxon>Bacteria</taxon>
        <taxon>Candidatus Woykeibacteriota</taxon>
    </lineage>
</organism>
<dbReference type="Proteomes" id="UP000177821">
    <property type="component" value="Unassembled WGS sequence"/>
</dbReference>
<accession>A0A1G1WNT0</accession>
<gene>
    <name evidence="1" type="ORF">A3J50_03645</name>
</gene>
<evidence type="ECO:0000313" key="2">
    <source>
        <dbReference type="Proteomes" id="UP000177821"/>
    </source>
</evidence>
<protein>
    <submittedName>
        <fullName evidence="1">Uncharacterized protein</fullName>
    </submittedName>
</protein>